<accession>A0A1G8RM52</accession>
<dbReference type="InterPro" id="IPR002938">
    <property type="entry name" value="FAD-bd"/>
</dbReference>
<keyword evidence="5" id="KW-1185">Reference proteome</keyword>
<name>A0A1G8RM52_9RHOB</name>
<dbReference type="NCBIfam" id="TIGR02360">
    <property type="entry name" value="pbenz_hydroxyl"/>
    <property type="match status" value="1"/>
</dbReference>
<reference evidence="4 5" key="1">
    <citation type="submission" date="2016-10" db="EMBL/GenBank/DDBJ databases">
        <authorList>
            <person name="de Groot N.N."/>
        </authorList>
    </citation>
    <scope>NUCLEOTIDE SEQUENCE [LARGE SCALE GENOMIC DNA]</scope>
    <source>
        <strain evidence="4 5">DSM 25294</strain>
    </source>
</reference>
<dbReference type="EMBL" id="FNEK01000013">
    <property type="protein sequence ID" value="SDJ17575.1"/>
    <property type="molecule type" value="Genomic_DNA"/>
</dbReference>
<evidence type="ECO:0000256" key="2">
    <source>
        <dbReference type="ARBA" id="ARBA00022827"/>
    </source>
</evidence>
<dbReference type="PRINTS" id="PR00420">
    <property type="entry name" value="RNGMNOXGNASE"/>
</dbReference>
<feature type="domain" description="FAD-binding" evidence="3">
    <location>
        <begin position="2"/>
        <end position="342"/>
    </location>
</feature>
<dbReference type="Gene3D" id="3.30.9.10">
    <property type="entry name" value="D-Amino Acid Oxidase, subunit A, domain 2"/>
    <property type="match status" value="1"/>
</dbReference>
<dbReference type="RefSeq" id="WP_093153360.1">
    <property type="nucleotide sequence ID" value="NZ_FNEK01000013.1"/>
</dbReference>
<dbReference type="Proteomes" id="UP000199382">
    <property type="component" value="Unassembled WGS sequence"/>
</dbReference>
<dbReference type="InterPro" id="IPR036188">
    <property type="entry name" value="FAD/NAD-bd_sf"/>
</dbReference>
<dbReference type="InterPro" id="IPR050641">
    <property type="entry name" value="RIFMO-like"/>
</dbReference>
<dbReference type="NCBIfam" id="NF006091">
    <property type="entry name" value="PRK08243.1"/>
    <property type="match status" value="1"/>
</dbReference>
<dbReference type="AlphaFoldDB" id="A0A1G8RM52"/>
<dbReference type="SUPFAM" id="SSF54373">
    <property type="entry name" value="FAD-linked reductases, C-terminal domain"/>
    <property type="match status" value="1"/>
</dbReference>
<dbReference type="STRING" id="571298.SAMN04488026_101345"/>
<evidence type="ECO:0000313" key="5">
    <source>
        <dbReference type="Proteomes" id="UP000199382"/>
    </source>
</evidence>
<dbReference type="Pfam" id="PF01494">
    <property type="entry name" value="FAD_binding_3"/>
    <property type="match status" value="1"/>
</dbReference>
<gene>
    <name evidence="4" type="ORF">SAMN04488026_101345</name>
</gene>
<dbReference type="PANTHER" id="PTHR43004">
    <property type="entry name" value="TRK SYSTEM POTASSIUM UPTAKE PROTEIN"/>
    <property type="match status" value="1"/>
</dbReference>
<dbReference type="InterPro" id="IPR012733">
    <property type="entry name" value="HB_mOase"/>
</dbReference>
<dbReference type="GO" id="GO:0043639">
    <property type="term" value="P:benzoate catabolic process"/>
    <property type="evidence" value="ECO:0007669"/>
    <property type="project" value="InterPro"/>
</dbReference>
<keyword evidence="4" id="KW-0560">Oxidoreductase</keyword>
<dbReference type="OrthoDB" id="9791689at2"/>
<protein>
    <submittedName>
        <fullName evidence="4">p-hydroxybenzoate 3-monooxygenase</fullName>
    </submittedName>
</protein>
<dbReference type="SUPFAM" id="SSF51905">
    <property type="entry name" value="FAD/NAD(P)-binding domain"/>
    <property type="match status" value="1"/>
</dbReference>
<evidence type="ECO:0000313" key="4">
    <source>
        <dbReference type="EMBL" id="SDJ17575.1"/>
    </source>
</evidence>
<dbReference type="PANTHER" id="PTHR43004:SF3">
    <property type="entry name" value="P-HYDROXYBENZOATE HYDROXYLASE"/>
    <property type="match status" value="1"/>
</dbReference>
<keyword evidence="4" id="KW-0503">Monooxygenase</keyword>
<sequence length="389" mass="44163">MRTQVAIIGGGPSGLLLSQLLHRRGIDTVVLERKTRDYVLGRIRAGILETGFVELMREAGVGTRMDAESFTHEGTVIAYGDEEFGINFREHTGTDVIVYGQTELTRDLYDAREAEDGKIVFNVENVVINDAETEAPYVSYTVDGVEQRLDCDFVAGCDGFHGVSRQTIPLTVRREYEKVYPFGWLGILSETPPVHDELIYSWSERGFALCSMRNANLSRYYIQCSLSDSPEDWSDENFWEELKRRIPARHAEKLVTGPSIEKSIAPLRSFVTEPMRWGRLFLCGDAAHIVPPTGAKGLNTAASDIHYLYHGLVQFFEEGDSEGIDRYSEKALARIWKAERFSWATTNLLHRYPDQSEFDLKMQRAEIDFLRSNESAQKVFAENYVGLPY</sequence>
<dbReference type="GO" id="GO:0071949">
    <property type="term" value="F:FAD binding"/>
    <property type="evidence" value="ECO:0007669"/>
    <property type="project" value="InterPro"/>
</dbReference>
<dbReference type="Gene3D" id="3.50.50.60">
    <property type="entry name" value="FAD/NAD(P)-binding domain"/>
    <property type="match status" value="1"/>
</dbReference>
<dbReference type="GO" id="GO:0018659">
    <property type="term" value="F:4-hydroxybenzoate 3-monooxygenase activity"/>
    <property type="evidence" value="ECO:0007669"/>
    <property type="project" value="InterPro"/>
</dbReference>
<evidence type="ECO:0000259" key="3">
    <source>
        <dbReference type="Pfam" id="PF01494"/>
    </source>
</evidence>
<organism evidence="4 5">
    <name type="scientific">Aliiruegeria lutimaris</name>
    <dbReference type="NCBI Taxonomy" id="571298"/>
    <lineage>
        <taxon>Bacteria</taxon>
        <taxon>Pseudomonadati</taxon>
        <taxon>Pseudomonadota</taxon>
        <taxon>Alphaproteobacteria</taxon>
        <taxon>Rhodobacterales</taxon>
        <taxon>Roseobacteraceae</taxon>
        <taxon>Aliiruegeria</taxon>
    </lineage>
</organism>
<keyword evidence="2" id="KW-0274">FAD</keyword>
<proteinExistence type="predicted"/>
<keyword evidence="1" id="KW-0285">Flavoprotein</keyword>
<evidence type="ECO:0000256" key="1">
    <source>
        <dbReference type="ARBA" id="ARBA00022630"/>
    </source>
</evidence>